<keyword evidence="2" id="KW-1185">Reference proteome</keyword>
<reference evidence="1 2" key="1">
    <citation type="journal article" date="2020" name="ISME J.">
        <title>Comparative genomics reveals insights into cyanobacterial evolution and habitat adaptation.</title>
        <authorList>
            <person name="Chen M.Y."/>
            <person name="Teng W.K."/>
            <person name="Zhao L."/>
            <person name="Hu C.X."/>
            <person name="Zhou Y.K."/>
            <person name="Han B.P."/>
            <person name="Song L.R."/>
            <person name="Shu W.S."/>
        </authorList>
    </citation>
    <scope>NUCLEOTIDE SEQUENCE [LARGE SCALE GENOMIC DNA]</scope>
    <source>
        <strain evidence="1 2">FACHB-288</strain>
    </source>
</reference>
<dbReference type="InterPro" id="IPR025638">
    <property type="entry name" value="DUF4336"/>
</dbReference>
<name>A0ABR8A7P6_9CYAN</name>
<dbReference type="Pfam" id="PF14234">
    <property type="entry name" value="DUF4336"/>
    <property type="match status" value="1"/>
</dbReference>
<comment type="caution">
    <text evidence="1">The sequence shown here is derived from an EMBL/GenBank/DDBJ whole genome shotgun (WGS) entry which is preliminary data.</text>
</comment>
<dbReference type="EMBL" id="JACJQH010000009">
    <property type="protein sequence ID" value="MBD2195293.1"/>
    <property type="molecule type" value="Genomic_DNA"/>
</dbReference>
<evidence type="ECO:0000313" key="2">
    <source>
        <dbReference type="Proteomes" id="UP000658514"/>
    </source>
</evidence>
<organism evidence="1 2">
    <name type="scientific">Calothrix parietina FACHB-288</name>
    <dbReference type="NCBI Taxonomy" id="2692896"/>
    <lineage>
        <taxon>Bacteria</taxon>
        <taxon>Bacillati</taxon>
        <taxon>Cyanobacteriota</taxon>
        <taxon>Cyanophyceae</taxon>
        <taxon>Nostocales</taxon>
        <taxon>Calotrichaceae</taxon>
        <taxon>Calothrix</taxon>
    </lineage>
</organism>
<protein>
    <submittedName>
        <fullName evidence="1">DUF4336 domain-containing protein</fullName>
    </submittedName>
</protein>
<evidence type="ECO:0000313" key="1">
    <source>
        <dbReference type="EMBL" id="MBD2195293.1"/>
    </source>
</evidence>
<proteinExistence type="predicted"/>
<dbReference type="RefSeq" id="WP_190539332.1">
    <property type="nucleotide sequence ID" value="NZ_CAWPNO010000128.1"/>
</dbReference>
<sequence>MNAQGSQELQTNPQDWSWPFWLTVPLYPYSKRRTIRTEVVKDTIWTFDQQQGILYTIVPIRMTVVKLEAGGLLVYAPVAPTAECIRLINDLVEKHGDIKYIILPTSSGLEHKVFVGPFARRFPQAQVFVAPHQWSFPLNLPLSWLGFPQKRTQEIPEDSSQVPFADEFDYAVLDIDLGRGAFGEVAIFHKRSRTLLLTDTILSISEEPPAIAQLDPYPLLFHARESAQDAIADNPVNRRKGWQRISLFAIYFRPSAVEITGLGDMWRDILQAPNRSRKAYFGLYPFKWQENWQQTFAALSNNGRPFVAPILQTLILPQAPKAVLDWADKVASWDFQQIISCHFDSPIKTNPQQFRQAFAFLEKNSSVNHTLPAADLKFMQELEADLLKRGIATPPKEKI</sequence>
<dbReference type="PANTHER" id="PTHR33835">
    <property type="entry name" value="YALI0C07656P"/>
    <property type="match status" value="1"/>
</dbReference>
<accession>A0ABR8A7P6</accession>
<dbReference type="PANTHER" id="PTHR33835:SF2">
    <property type="entry name" value="LYSINE-TRNA LIGASE"/>
    <property type="match status" value="1"/>
</dbReference>
<dbReference type="Proteomes" id="UP000658514">
    <property type="component" value="Unassembled WGS sequence"/>
</dbReference>
<gene>
    <name evidence="1" type="ORF">H6G24_07245</name>
</gene>